<dbReference type="Proteomes" id="UP001235939">
    <property type="component" value="Chromosome X"/>
</dbReference>
<organism evidence="3 4">
    <name type="scientific">Cordylochernes scorpioides</name>
    <dbReference type="NCBI Taxonomy" id="51811"/>
    <lineage>
        <taxon>Eukaryota</taxon>
        <taxon>Metazoa</taxon>
        <taxon>Ecdysozoa</taxon>
        <taxon>Arthropoda</taxon>
        <taxon>Chelicerata</taxon>
        <taxon>Arachnida</taxon>
        <taxon>Pseudoscorpiones</taxon>
        <taxon>Cheliferoidea</taxon>
        <taxon>Chernetidae</taxon>
        <taxon>Cordylochernes</taxon>
    </lineage>
</organism>
<gene>
    <name evidence="3" type="ORF">LAZ67_X002511</name>
</gene>
<proteinExistence type="predicted"/>
<dbReference type="InterPro" id="IPR036397">
    <property type="entry name" value="RNaseH_sf"/>
</dbReference>
<dbReference type="Pfam" id="PF01498">
    <property type="entry name" value="HTH_Tnp_Tc3_2"/>
    <property type="match status" value="1"/>
</dbReference>
<dbReference type="Gene3D" id="3.30.420.10">
    <property type="entry name" value="Ribonuclease H-like superfamily/Ribonuclease H"/>
    <property type="match status" value="1"/>
</dbReference>
<sequence length="459" mass="52321">MLKLLKRYPPMEKTISRRLVANGLHSSRPLRRLPLTPPNRRQRLEWCRARSRWMTEWHRVVFSDESRFCLSSDSRRVRVWRRRGERSNPAAIVERPTVRQRGIMVWGAIAYDSRSPLLRIQGTMTAQRYVGDVLRSVTLPYLQGVPNALYQQDNARPHTARISQQALQDVQMLPWPPYSPDLSPIEHVWNIIGRRLHALPQPPSEDELWQMISFELAEINTRKSQDKLVAKISPENGKTKRVSLEKICNLSGQENRKKRSETSKKSWALDPNNATFIHKDASNIGLGGNGGNAPIRPQGVDDDGILHVEGEISEGQFFLPFTKREGPGDHALNFKALVNEAFRKEFAGETYQNRSIHPVELADVSGLSDHFIYCLKVVVRRKFRAVLYIDALLLGGGRLPRHGFRDVYLRAFTSCTRGVHFPDGRHCRLDPVVPALLDCAAVMLGAPESRRLFLLCPTV</sequence>
<dbReference type="InterPro" id="IPR038717">
    <property type="entry name" value="Tc1-like_DDE_dom"/>
</dbReference>
<dbReference type="InterPro" id="IPR052338">
    <property type="entry name" value="Transposase_5"/>
</dbReference>
<feature type="domain" description="Tc1-like transposase DDE" evidence="2">
    <location>
        <begin position="59"/>
        <end position="208"/>
    </location>
</feature>
<evidence type="ECO:0000313" key="4">
    <source>
        <dbReference type="Proteomes" id="UP001235939"/>
    </source>
</evidence>
<protein>
    <recommendedName>
        <fullName evidence="5">Transposase</fullName>
    </recommendedName>
</protein>
<dbReference type="Pfam" id="PF13358">
    <property type="entry name" value="DDE_3"/>
    <property type="match status" value="1"/>
</dbReference>
<name>A0ABY6LTF7_9ARAC</name>
<evidence type="ECO:0000259" key="1">
    <source>
        <dbReference type="Pfam" id="PF01498"/>
    </source>
</evidence>
<dbReference type="PANTHER" id="PTHR23022">
    <property type="entry name" value="TRANSPOSABLE ELEMENT-RELATED"/>
    <property type="match status" value="1"/>
</dbReference>
<feature type="domain" description="Transposase Tc1-like" evidence="1">
    <location>
        <begin position="12"/>
        <end position="49"/>
    </location>
</feature>
<dbReference type="PANTHER" id="PTHR23022:SF135">
    <property type="entry name" value="SI:DKEY-77F5.3"/>
    <property type="match status" value="1"/>
</dbReference>
<accession>A0ABY6LTF7</accession>
<reference evidence="3 4" key="1">
    <citation type="submission" date="2022-03" db="EMBL/GenBank/DDBJ databases">
        <title>A chromosomal length assembly of Cordylochernes scorpioides.</title>
        <authorList>
            <person name="Zeh D."/>
            <person name="Zeh J."/>
        </authorList>
    </citation>
    <scope>NUCLEOTIDE SEQUENCE [LARGE SCALE GENOMIC DNA]</scope>
    <source>
        <strain evidence="3">IN4F17</strain>
        <tissue evidence="3">Whole Body</tissue>
    </source>
</reference>
<evidence type="ECO:0008006" key="5">
    <source>
        <dbReference type="Google" id="ProtNLM"/>
    </source>
</evidence>
<dbReference type="EMBL" id="CP092886">
    <property type="protein sequence ID" value="UYV84539.1"/>
    <property type="molecule type" value="Genomic_DNA"/>
</dbReference>
<keyword evidence="4" id="KW-1185">Reference proteome</keyword>
<dbReference type="InterPro" id="IPR002492">
    <property type="entry name" value="Transposase_Tc1-like"/>
</dbReference>
<evidence type="ECO:0000313" key="3">
    <source>
        <dbReference type="EMBL" id="UYV84539.1"/>
    </source>
</evidence>
<evidence type="ECO:0000259" key="2">
    <source>
        <dbReference type="Pfam" id="PF13358"/>
    </source>
</evidence>